<dbReference type="RefSeq" id="XP_060407556.1">
    <property type="nucleotide sequence ID" value="XM_060560435.1"/>
</dbReference>
<gene>
    <name evidence="2" type="ORF">LY79DRAFT_584824</name>
</gene>
<evidence type="ECO:0000256" key="1">
    <source>
        <dbReference type="SAM" id="Phobius"/>
    </source>
</evidence>
<feature type="transmembrane region" description="Helical" evidence="1">
    <location>
        <begin position="12"/>
        <end position="35"/>
    </location>
</feature>
<feature type="transmembrane region" description="Helical" evidence="1">
    <location>
        <begin position="41"/>
        <end position="60"/>
    </location>
</feature>
<sequence length="103" mass="12183">MKPSNKRLVQQNLVTYYNIKNFKYFTLALYLLLLVKKIRPLMYYLIAKLLVKNLLIYIIIANKVDLIKAFNKVTYLLFNNFSIYKLTKVGSNKNNNNKVSSNR</sequence>
<protein>
    <submittedName>
        <fullName evidence="2">Uncharacterized protein</fullName>
    </submittedName>
</protein>
<dbReference type="GeneID" id="85444675"/>
<accession>A0AAD8PK90</accession>
<dbReference type="Proteomes" id="UP001230504">
    <property type="component" value="Unassembled WGS sequence"/>
</dbReference>
<comment type="caution">
    <text evidence="2">The sequence shown here is derived from an EMBL/GenBank/DDBJ whole genome shotgun (WGS) entry which is preliminary data.</text>
</comment>
<dbReference type="AlphaFoldDB" id="A0AAD8PK90"/>
<keyword evidence="1" id="KW-0812">Transmembrane</keyword>
<keyword evidence="1" id="KW-0472">Membrane</keyword>
<evidence type="ECO:0000313" key="2">
    <source>
        <dbReference type="EMBL" id="KAK1566386.1"/>
    </source>
</evidence>
<keyword evidence="3" id="KW-1185">Reference proteome</keyword>
<organism evidence="2 3">
    <name type="scientific">Colletotrichum navitas</name>
    <dbReference type="NCBI Taxonomy" id="681940"/>
    <lineage>
        <taxon>Eukaryota</taxon>
        <taxon>Fungi</taxon>
        <taxon>Dikarya</taxon>
        <taxon>Ascomycota</taxon>
        <taxon>Pezizomycotina</taxon>
        <taxon>Sordariomycetes</taxon>
        <taxon>Hypocreomycetidae</taxon>
        <taxon>Glomerellales</taxon>
        <taxon>Glomerellaceae</taxon>
        <taxon>Colletotrichum</taxon>
        <taxon>Colletotrichum graminicola species complex</taxon>
    </lineage>
</organism>
<keyword evidence="1" id="KW-1133">Transmembrane helix</keyword>
<proteinExistence type="predicted"/>
<name>A0AAD8PK90_9PEZI</name>
<dbReference type="EMBL" id="JAHLJV010000143">
    <property type="protein sequence ID" value="KAK1566386.1"/>
    <property type="molecule type" value="Genomic_DNA"/>
</dbReference>
<reference evidence="2" key="1">
    <citation type="submission" date="2021-06" db="EMBL/GenBank/DDBJ databases">
        <title>Comparative genomics, transcriptomics and evolutionary studies reveal genomic signatures of adaptation to plant cell wall in hemibiotrophic fungi.</title>
        <authorList>
            <consortium name="DOE Joint Genome Institute"/>
            <person name="Baroncelli R."/>
            <person name="Diaz J.F."/>
            <person name="Benocci T."/>
            <person name="Peng M."/>
            <person name="Battaglia E."/>
            <person name="Haridas S."/>
            <person name="Andreopoulos W."/>
            <person name="Labutti K."/>
            <person name="Pangilinan J."/>
            <person name="Floch G.L."/>
            <person name="Makela M.R."/>
            <person name="Henrissat B."/>
            <person name="Grigoriev I.V."/>
            <person name="Crouch J.A."/>
            <person name="De Vries R.P."/>
            <person name="Sukno S.A."/>
            <person name="Thon M.R."/>
        </authorList>
    </citation>
    <scope>NUCLEOTIDE SEQUENCE</scope>
    <source>
        <strain evidence="2">CBS 125086</strain>
    </source>
</reference>
<evidence type="ECO:0000313" key="3">
    <source>
        <dbReference type="Proteomes" id="UP001230504"/>
    </source>
</evidence>